<evidence type="ECO:0000256" key="1">
    <source>
        <dbReference type="SAM" id="Phobius"/>
    </source>
</evidence>
<dbReference type="EMBL" id="MCGO01000045">
    <property type="protein sequence ID" value="ORY38118.1"/>
    <property type="molecule type" value="Genomic_DNA"/>
</dbReference>
<feature type="transmembrane region" description="Helical" evidence="1">
    <location>
        <begin position="94"/>
        <end position="114"/>
    </location>
</feature>
<dbReference type="PANTHER" id="PTHR38483">
    <property type="entry name" value="CHROMOSOME 1, WHOLE GENOME SHOTGUN SEQUENCE"/>
    <property type="match status" value="1"/>
</dbReference>
<keyword evidence="1" id="KW-0812">Transmembrane</keyword>
<dbReference type="Proteomes" id="UP000193642">
    <property type="component" value="Unassembled WGS sequence"/>
</dbReference>
<proteinExistence type="predicted"/>
<dbReference type="STRING" id="329046.A0A1Y2BTM9"/>
<feature type="transmembrane region" description="Helical" evidence="1">
    <location>
        <begin position="69"/>
        <end position="88"/>
    </location>
</feature>
<reference evidence="2 3" key="1">
    <citation type="submission" date="2016-07" db="EMBL/GenBank/DDBJ databases">
        <title>Pervasive Adenine N6-methylation of Active Genes in Fungi.</title>
        <authorList>
            <consortium name="DOE Joint Genome Institute"/>
            <person name="Mondo S.J."/>
            <person name="Dannebaum R.O."/>
            <person name="Kuo R.C."/>
            <person name="Labutti K."/>
            <person name="Haridas S."/>
            <person name="Kuo A."/>
            <person name="Salamov A."/>
            <person name="Ahrendt S.R."/>
            <person name="Lipzen A."/>
            <person name="Sullivan W."/>
            <person name="Andreopoulos W.B."/>
            <person name="Clum A."/>
            <person name="Lindquist E."/>
            <person name="Daum C."/>
            <person name="Ramamoorthy G.K."/>
            <person name="Gryganskyi A."/>
            <person name="Culley D."/>
            <person name="Magnuson J.K."/>
            <person name="James T.Y."/>
            <person name="O'Malley M.A."/>
            <person name="Stajich J.E."/>
            <person name="Spatafora J.W."/>
            <person name="Visel A."/>
            <person name="Grigoriev I.V."/>
        </authorList>
    </citation>
    <scope>NUCLEOTIDE SEQUENCE [LARGE SCALE GENOMIC DNA]</scope>
    <source>
        <strain evidence="2 3">JEL800</strain>
    </source>
</reference>
<dbReference type="PANTHER" id="PTHR38483:SF1">
    <property type="entry name" value="ION TRANSPORT DOMAIN-CONTAINING PROTEIN"/>
    <property type="match status" value="1"/>
</dbReference>
<evidence type="ECO:0008006" key="4">
    <source>
        <dbReference type="Google" id="ProtNLM"/>
    </source>
</evidence>
<protein>
    <recommendedName>
        <fullName evidence="4">Ion transport domain-containing protein</fullName>
    </recommendedName>
</protein>
<accession>A0A1Y2BTM9</accession>
<organism evidence="2 3">
    <name type="scientific">Rhizoclosmatium globosum</name>
    <dbReference type="NCBI Taxonomy" id="329046"/>
    <lineage>
        <taxon>Eukaryota</taxon>
        <taxon>Fungi</taxon>
        <taxon>Fungi incertae sedis</taxon>
        <taxon>Chytridiomycota</taxon>
        <taxon>Chytridiomycota incertae sedis</taxon>
        <taxon>Chytridiomycetes</taxon>
        <taxon>Chytridiales</taxon>
        <taxon>Chytriomycetaceae</taxon>
        <taxon>Rhizoclosmatium</taxon>
    </lineage>
</organism>
<dbReference type="AlphaFoldDB" id="A0A1Y2BTM9"/>
<keyword evidence="3" id="KW-1185">Reference proteome</keyword>
<comment type="caution">
    <text evidence="2">The sequence shown here is derived from an EMBL/GenBank/DDBJ whole genome shotgun (WGS) entry which is preliminary data.</text>
</comment>
<keyword evidence="1" id="KW-1133">Transmembrane helix</keyword>
<dbReference type="OrthoDB" id="429183at2759"/>
<sequence>MQSNSSQPDIPEDGSAISISVGSEQSGLLPPSSSDTFSASGRARVTGMTQAELLTSLSNRLLHSKFYKWLYLAMMILSLFCLVLSFIQQCPSGIYYWLDALVNIIMIVEVLIRVNAMGKQLLGRNTPAAIDFSNAAPTVDYLGGSGILGNASIDLNRSGIGSNARVASSVFAFEGEEEDWGF</sequence>
<evidence type="ECO:0000313" key="2">
    <source>
        <dbReference type="EMBL" id="ORY38118.1"/>
    </source>
</evidence>
<keyword evidence="1" id="KW-0472">Membrane</keyword>
<name>A0A1Y2BTM9_9FUNG</name>
<evidence type="ECO:0000313" key="3">
    <source>
        <dbReference type="Proteomes" id="UP000193642"/>
    </source>
</evidence>
<gene>
    <name evidence="2" type="ORF">BCR33DRAFT_789042</name>
</gene>